<dbReference type="InterPro" id="IPR021476">
    <property type="entry name" value="Egh16-like"/>
</dbReference>
<gene>
    <name evidence="3" type="ORF">TWF694_005237</name>
</gene>
<dbReference type="PANTHER" id="PTHR34618">
    <property type="entry name" value="SURFACE PROTEIN MAS1, PUTATIVE-RELATED"/>
    <property type="match status" value="1"/>
</dbReference>
<keyword evidence="4" id="KW-1185">Reference proteome</keyword>
<reference evidence="3 4" key="1">
    <citation type="submission" date="2019-10" db="EMBL/GenBank/DDBJ databases">
        <authorList>
            <person name="Palmer J.M."/>
        </authorList>
    </citation>
    <scope>NUCLEOTIDE SEQUENCE [LARGE SCALE GENOMIC DNA]</scope>
    <source>
        <strain evidence="3 4">TWF694</strain>
    </source>
</reference>
<feature type="region of interest" description="Disordered" evidence="1">
    <location>
        <begin position="308"/>
        <end position="408"/>
    </location>
</feature>
<dbReference type="EMBL" id="JAVHJO010000017">
    <property type="protein sequence ID" value="KAK6525089.1"/>
    <property type="molecule type" value="Genomic_DNA"/>
</dbReference>
<organism evidence="3 4">
    <name type="scientific">Orbilia ellipsospora</name>
    <dbReference type="NCBI Taxonomy" id="2528407"/>
    <lineage>
        <taxon>Eukaryota</taxon>
        <taxon>Fungi</taxon>
        <taxon>Dikarya</taxon>
        <taxon>Ascomycota</taxon>
        <taxon>Pezizomycotina</taxon>
        <taxon>Orbiliomycetes</taxon>
        <taxon>Orbiliales</taxon>
        <taxon>Orbiliaceae</taxon>
        <taxon>Orbilia</taxon>
    </lineage>
</organism>
<dbReference type="Pfam" id="PF11327">
    <property type="entry name" value="Egh16-like"/>
    <property type="match status" value="1"/>
</dbReference>
<evidence type="ECO:0000256" key="1">
    <source>
        <dbReference type="SAM" id="MobiDB-lite"/>
    </source>
</evidence>
<protein>
    <submittedName>
        <fullName evidence="3">Uncharacterized protein</fullName>
    </submittedName>
</protein>
<dbReference type="PANTHER" id="PTHR34618:SF4">
    <property type="entry name" value="CAS1"/>
    <property type="match status" value="1"/>
</dbReference>
<feature type="chain" id="PRO_5043362181" evidence="2">
    <location>
        <begin position="18"/>
        <end position="408"/>
    </location>
</feature>
<proteinExistence type="predicted"/>
<feature type="signal peptide" evidence="2">
    <location>
        <begin position="1"/>
        <end position="17"/>
    </location>
</feature>
<sequence length="408" mass="43845">MHISTISLLAFVPCIAAHGFIYSAIGDADTGCHGWALGYHSNTPIVKNKRPPARMPYQRDVPVFSNPAVPCVKSKWRTSCAKREYLNTGCGLSLYFIDQYESKSPDPAHPWAKSGSKKPYWYYMSKYSNAKAFIPVTSEVTRMVTKKSLPKATAGGWLKMMVHQINDDGAGPYRCRIDYGGKGDKWSKWIAVTKNVPGTKKSWSWWKAGDGKNYPLNVKIPADTRCSGSHGGQGNICIIRCENWAKNGPFGGCIPFQLVPKHKPVPHVSVKTVRKVTTKVIHETKVVTQAGQPVTVTVGTTVTDTEEQPVSTTVTVTVQGSTDVPAQSSAIPTPEPTTNPNNDDGGDYGYGDDSTTAGAAAATTTDGLEDDEAANATESADIPASTNGMDTAPMDPADAADNQTEDAP</sequence>
<feature type="compositionally biased region" description="Low complexity" evidence="1">
    <location>
        <begin position="389"/>
        <end position="401"/>
    </location>
</feature>
<feature type="compositionally biased region" description="Low complexity" evidence="1">
    <location>
        <begin position="351"/>
        <end position="366"/>
    </location>
</feature>
<name>A0AAV9WSH4_9PEZI</name>
<keyword evidence="2" id="KW-0732">Signal</keyword>
<evidence type="ECO:0000313" key="4">
    <source>
        <dbReference type="Proteomes" id="UP001365542"/>
    </source>
</evidence>
<accession>A0AAV9WSH4</accession>
<comment type="caution">
    <text evidence="3">The sequence shown here is derived from an EMBL/GenBank/DDBJ whole genome shotgun (WGS) entry which is preliminary data.</text>
</comment>
<dbReference type="AlphaFoldDB" id="A0AAV9WSH4"/>
<feature type="compositionally biased region" description="Low complexity" evidence="1">
    <location>
        <begin position="310"/>
        <end position="324"/>
    </location>
</feature>
<evidence type="ECO:0000256" key="2">
    <source>
        <dbReference type="SAM" id="SignalP"/>
    </source>
</evidence>
<dbReference type="Proteomes" id="UP001365542">
    <property type="component" value="Unassembled WGS sequence"/>
</dbReference>
<evidence type="ECO:0000313" key="3">
    <source>
        <dbReference type="EMBL" id="KAK6525089.1"/>
    </source>
</evidence>